<accession>A0A1F8DMS3</accession>
<evidence type="ECO:0000313" key="13">
    <source>
        <dbReference type="Proteomes" id="UP000176271"/>
    </source>
</evidence>
<dbReference type="InterPro" id="IPR035684">
    <property type="entry name" value="ArgRS_core"/>
</dbReference>
<keyword evidence="5 9" id="KW-0067">ATP-binding</keyword>
<dbReference type="CDD" id="cd00671">
    <property type="entry name" value="ArgRS_core"/>
    <property type="match status" value="1"/>
</dbReference>
<dbReference type="Proteomes" id="UP000176271">
    <property type="component" value="Unassembled WGS sequence"/>
</dbReference>
<keyword evidence="6 9" id="KW-0648">Protein biosynthesis</keyword>
<evidence type="ECO:0000256" key="1">
    <source>
        <dbReference type="ARBA" id="ARBA00005594"/>
    </source>
</evidence>
<proteinExistence type="inferred from homology"/>
<dbReference type="InterPro" id="IPR005148">
    <property type="entry name" value="Arg-tRNA-synth_N"/>
</dbReference>
<keyword evidence="7 9" id="KW-0030">Aminoacyl-tRNA synthetase</keyword>
<evidence type="ECO:0000256" key="9">
    <source>
        <dbReference type="RuleBase" id="RU363038"/>
    </source>
</evidence>
<evidence type="ECO:0000256" key="2">
    <source>
        <dbReference type="ARBA" id="ARBA00012837"/>
    </source>
</evidence>
<comment type="similarity">
    <text evidence="1 9">Belongs to the class-I aminoacyl-tRNA synthetase family.</text>
</comment>
<evidence type="ECO:0000256" key="10">
    <source>
        <dbReference type="SAM" id="Coils"/>
    </source>
</evidence>
<evidence type="ECO:0000256" key="5">
    <source>
        <dbReference type="ARBA" id="ARBA00022840"/>
    </source>
</evidence>
<dbReference type="GO" id="GO:0004814">
    <property type="term" value="F:arginine-tRNA ligase activity"/>
    <property type="evidence" value="ECO:0007669"/>
    <property type="project" value="UniProtKB-EC"/>
</dbReference>
<gene>
    <name evidence="12" type="ORF">A2597_01705</name>
</gene>
<dbReference type="GO" id="GO:0005737">
    <property type="term" value="C:cytoplasm"/>
    <property type="evidence" value="ECO:0007669"/>
    <property type="project" value="InterPro"/>
</dbReference>
<name>A0A1F8DMS3_9BACT</name>
<dbReference type="STRING" id="1802552.A2597_01705"/>
<dbReference type="EC" id="6.1.1.19" evidence="2"/>
<dbReference type="InterPro" id="IPR014729">
    <property type="entry name" value="Rossmann-like_a/b/a_fold"/>
</dbReference>
<comment type="caution">
    <text evidence="12">The sequence shown here is derived from an EMBL/GenBank/DDBJ whole genome shotgun (WGS) entry which is preliminary data.</text>
</comment>
<comment type="catalytic activity">
    <reaction evidence="8">
        <text>tRNA(Arg) + L-arginine + ATP = L-arginyl-tRNA(Arg) + AMP + diphosphate</text>
        <dbReference type="Rhea" id="RHEA:20301"/>
        <dbReference type="Rhea" id="RHEA-COMP:9658"/>
        <dbReference type="Rhea" id="RHEA-COMP:9673"/>
        <dbReference type="ChEBI" id="CHEBI:30616"/>
        <dbReference type="ChEBI" id="CHEBI:32682"/>
        <dbReference type="ChEBI" id="CHEBI:33019"/>
        <dbReference type="ChEBI" id="CHEBI:78442"/>
        <dbReference type="ChEBI" id="CHEBI:78513"/>
        <dbReference type="ChEBI" id="CHEBI:456215"/>
        <dbReference type="EC" id="6.1.1.19"/>
    </reaction>
</comment>
<dbReference type="PRINTS" id="PR01038">
    <property type="entry name" value="TRNASYNTHARG"/>
</dbReference>
<evidence type="ECO:0000256" key="8">
    <source>
        <dbReference type="ARBA" id="ARBA00049339"/>
    </source>
</evidence>
<evidence type="ECO:0000256" key="6">
    <source>
        <dbReference type="ARBA" id="ARBA00022917"/>
    </source>
</evidence>
<sequence length="411" mass="46643">MRDKILKAIQAAATKIIYSDSRLISAFKERGIKVVSKVNIREISLECPENENFGDYSTNFSMTEYRKLAERTKSHVPGGDKPGIIWAEIASNPIELAKKIVSELEKNPELLEIIKKIEVAGKGFINFYLSEKALLAELDNINRQGNEYGTSSLGKGKTVIVDYSSPNIAKRFGIGHLRSTVIGQSLYNLYKTLGYKVIGDNHLGDWGTQFGTLLYQIDSKGLKTSELTIDELEKLYVEFNAEAKSNEKLWDIARAWFKKLEEKDPKAREIWEKVVDISLKEFERIYDILGVNIDYAYGESSYLDKMNGVIEEIRESGLLTKSQGAEIIEFKDLPPAIVVKSDGATTYLARDLAAIRFRIGEWKPDIFIYEVGSDQTLYFRQLFETVRLLGWKGNSEFVHVAHGLIRFEHGK</sequence>
<evidence type="ECO:0000256" key="4">
    <source>
        <dbReference type="ARBA" id="ARBA00022741"/>
    </source>
</evidence>
<dbReference type="SMART" id="SM01016">
    <property type="entry name" value="Arg_tRNA_synt_N"/>
    <property type="match status" value="1"/>
</dbReference>
<organism evidence="12 13">
    <name type="scientific">Candidatus Woesebacteria bacterium RIFOXYD1_FULL_46_19</name>
    <dbReference type="NCBI Taxonomy" id="1802552"/>
    <lineage>
        <taxon>Bacteria</taxon>
        <taxon>Candidatus Woeseibacteriota</taxon>
    </lineage>
</organism>
<reference evidence="12 13" key="1">
    <citation type="journal article" date="2016" name="Nat. Commun.">
        <title>Thousands of microbial genomes shed light on interconnected biogeochemical processes in an aquifer system.</title>
        <authorList>
            <person name="Anantharaman K."/>
            <person name="Brown C.T."/>
            <person name="Hug L.A."/>
            <person name="Sharon I."/>
            <person name="Castelle C.J."/>
            <person name="Probst A.J."/>
            <person name="Thomas B.C."/>
            <person name="Singh A."/>
            <person name="Wilkins M.J."/>
            <person name="Karaoz U."/>
            <person name="Brodie E.L."/>
            <person name="Williams K.H."/>
            <person name="Hubbard S.S."/>
            <person name="Banfield J.F."/>
        </authorList>
    </citation>
    <scope>NUCLEOTIDE SEQUENCE [LARGE SCALE GENOMIC DNA]</scope>
</reference>
<dbReference type="EMBL" id="MGIM01000028">
    <property type="protein sequence ID" value="OGM89075.1"/>
    <property type="molecule type" value="Genomic_DNA"/>
</dbReference>
<evidence type="ECO:0000256" key="3">
    <source>
        <dbReference type="ARBA" id="ARBA00022598"/>
    </source>
</evidence>
<dbReference type="InterPro" id="IPR001278">
    <property type="entry name" value="Arg-tRNA-ligase"/>
</dbReference>
<dbReference type="FunFam" id="3.40.50.620:FF:000116">
    <property type="entry name" value="Arginine--tRNA ligase"/>
    <property type="match status" value="1"/>
</dbReference>
<dbReference type="GO" id="GO:0006420">
    <property type="term" value="P:arginyl-tRNA aminoacylation"/>
    <property type="evidence" value="ECO:0007669"/>
    <property type="project" value="InterPro"/>
</dbReference>
<protein>
    <recommendedName>
        <fullName evidence="2">arginine--tRNA ligase</fullName>
        <ecNumber evidence="2">6.1.1.19</ecNumber>
    </recommendedName>
</protein>
<dbReference type="GO" id="GO:0005524">
    <property type="term" value="F:ATP binding"/>
    <property type="evidence" value="ECO:0007669"/>
    <property type="project" value="UniProtKB-KW"/>
</dbReference>
<dbReference type="Gene3D" id="3.30.1360.70">
    <property type="entry name" value="Arginyl tRNA synthetase N-terminal domain"/>
    <property type="match status" value="1"/>
</dbReference>
<dbReference type="Pfam" id="PF00750">
    <property type="entry name" value="tRNA-synt_1d"/>
    <property type="match status" value="1"/>
</dbReference>
<evidence type="ECO:0000313" key="12">
    <source>
        <dbReference type="EMBL" id="OGM89075.1"/>
    </source>
</evidence>
<keyword evidence="3 9" id="KW-0436">Ligase</keyword>
<feature type="non-terminal residue" evidence="12">
    <location>
        <position position="411"/>
    </location>
</feature>
<dbReference type="PANTHER" id="PTHR11956:SF5">
    <property type="entry name" value="ARGININE--TRNA LIGASE, CYTOPLASMIC"/>
    <property type="match status" value="1"/>
</dbReference>
<keyword evidence="4 9" id="KW-0547">Nucleotide-binding</keyword>
<feature type="coiled-coil region" evidence="10">
    <location>
        <begin position="222"/>
        <end position="249"/>
    </location>
</feature>
<dbReference type="AlphaFoldDB" id="A0A1F8DMS3"/>
<dbReference type="Pfam" id="PF03485">
    <property type="entry name" value="Arg_tRNA_synt_N"/>
    <property type="match status" value="1"/>
</dbReference>
<dbReference type="InterPro" id="IPR036695">
    <property type="entry name" value="Arg-tRNA-synth_N_sf"/>
</dbReference>
<evidence type="ECO:0000256" key="7">
    <source>
        <dbReference type="ARBA" id="ARBA00023146"/>
    </source>
</evidence>
<dbReference type="PANTHER" id="PTHR11956">
    <property type="entry name" value="ARGINYL-TRNA SYNTHETASE"/>
    <property type="match status" value="1"/>
</dbReference>
<dbReference type="Gene3D" id="3.40.50.620">
    <property type="entry name" value="HUPs"/>
    <property type="match status" value="1"/>
</dbReference>
<dbReference type="SUPFAM" id="SSF55190">
    <property type="entry name" value="Arginyl-tRNA synthetase (ArgRS), N-terminal 'additional' domain"/>
    <property type="match status" value="1"/>
</dbReference>
<keyword evidence="10" id="KW-0175">Coiled coil</keyword>
<evidence type="ECO:0000259" key="11">
    <source>
        <dbReference type="SMART" id="SM01016"/>
    </source>
</evidence>
<dbReference type="SUPFAM" id="SSF52374">
    <property type="entry name" value="Nucleotidylyl transferase"/>
    <property type="match status" value="1"/>
</dbReference>
<feature type="domain" description="Arginyl tRNA synthetase N-terminal" evidence="11">
    <location>
        <begin position="21"/>
        <end position="129"/>
    </location>
</feature>